<name>A0A3A8PMV8_9BACT</name>
<sequence length="184" mass="20346">MRGRSTSNMTTLHVGQTCKEFSVARYHGQRHTRRADLEDVMSGLTMMMDGLVHTADLEWKPLGPGTAYRLLRVSAESGVWSAILKMDKGAVFAPHKHLGPAEIFILSGSTQDRHGTTRAGDYEFEPLGAEHPATTALEESIIHFTAHGPIAFHDEKGRIAMLLDAEFFLKTQEQAPQYSIKKAA</sequence>
<dbReference type="InterPro" id="IPR025979">
    <property type="entry name" value="ChrR-like_cupin_dom"/>
</dbReference>
<feature type="domain" description="ChrR-like cupin" evidence="1">
    <location>
        <begin position="49"/>
        <end position="150"/>
    </location>
</feature>
<reference evidence="3" key="1">
    <citation type="submission" date="2018-09" db="EMBL/GenBank/DDBJ databases">
        <authorList>
            <person name="Livingstone P.G."/>
            <person name="Whitworth D.E."/>
        </authorList>
    </citation>
    <scope>NUCLEOTIDE SEQUENCE [LARGE SCALE GENOMIC DNA]</scope>
    <source>
        <strain evidence="3">CA051B</strain>
    </source>
</reference>
<dbReference type="Gene3D" id="2.60.120.10">
    <property type="entry name" value="Jelly Rolls"/>
    <property type="match status" value="1"/>
</dbReference>
<gene>
    <name evidence="2" type="ORF">D7V93_18110</name>
</gene>
<dbReference type="SUPFAM" id="SSF51182">
    <property type="entry name" value="RmlC-like cupins"/>
    <property type="match status" value="1"/>
</dbReference>
<keyword evidence="3" id="KW-1185">Reference proteome</keyword>
<evidence type="ECO:0000313" key="3">
    <source>
        <dbReference type="Proteomes" id="UP000272888"/>
    </source>
</evidence>
<dbReference type="InterPro" id="IPR014710">
    <property type="entry name" value="RmlC-like_jellyroll"/>
</dbReference>
<dbReference type="Pfam" id="PF12973">
    <property type="entry name" value="Cupin_7"/>
    <property type="match status" value="1"/>
</dbReference>
<organism evidence="2 3">
    <name type="scientific">Corallococcus llansteffanensis</name>
    <dbReference type="NCBI Taxonomy" id="2316731"/>
    <lineage>
        <taxon>Bacteria</taxon>
        <taxon>Pseudomonadati</taxon>
        <taxon>Myxococcota</taxon>
        <taxon>Myxococcia</taxon>
        <taxon>Myxococcales</taxon>
        <taxon>Cystobacterineae</taxon>
        <taxon>Myxococcaceae</taxon>
        <taxon>Corallococcus</taxon>
    </lineage>
</organism>
<accession>A0A3A8PMV8</accession>
<dbReference type="InterPro" id="IPR011051">
    <property type="entry name" value="RmlC_Cupin_sf"/>
</dbReference>
<evidence type="ECO:0000313" key="2">
    <source>
        <dbReference type="EMBL" id="RKH57703.1"/>
    </source>
</evidence>
<dbReference type="AlphaFoldDB" id="A0A3A8PMV8"/>
<evidence type="ECO:0000259" key="1">
    <source>
        <dbReference type="Pfam" id="PF12973"/>
    </source>
</evidence>
<proteinExistence type="predicted"/>
<dbReference type="Proteomes" id="UP000272888">
    <property type="component" value="Unassembled WGS sequence"/>
</dbReference>
<comment type="caution">
    <text evidence="2">The sequence shown here is derived from an EMBL/GenBank/DDBJ whole genome shotgun (WGS) entry which is preliminary data.</text>
</comment>
<protein>
    <recommendedName>
        <fullName evidence="1">ChrR-like cupin domain-containing protein</fullName>
    </recommendedName>
</protein>
<dbReference type="EMBL" id="RAWB01000175">
    <property type="protein sequence ID" value="RKH57703.1"/>
    <property type="molecule type" value="Genomic_DNA"/>
</dbReference>